<proteinExistence type="predicted"/>
<name>A0ACB9ZZ18_CATRO</name>
<protein>
    <submittedName>
        <fullName evidence="1">Uncharacterized protein</fullName>
    </submittedName>
</protein>
<accession>A0ACB9ZZ18</accession>
<dbReference type="Proteomes" id="UP001060085">
    <property type="component" value="Linkage Group LG07"/>
</dbReference>
<comment type="caution">
    <text evidence="1">The sequence shown here is derived from an EMBL/GenBank/DDBJ whole genome shotgun (WGS) entry which is preliminary data.</text>
</comment>
<gene>
    <name evidence="1" type="ORF">M9H77_30771</name>
</gene>
<sequence>MNRRPNSPSYAFATIKWYQNEGSLIWKQSLERIEKQLALHLDKLIDREINQDGENIPKNIDGETFMENFKVFDEFPVQTCSTLHGKRSIEYELNEEPDFNTLWRYCWSNKIENLLQGACFPDLIRTCFPYLNRCFSCSVDKYPEAWIILEIGSSSLWKRRKKAWQSLIGHQFDYDDVIDQIISLSSSSPSFESEIITESIDGDNSVENFKAFD</sequence>
<dbReference type="EMBL" id="CM044707">
    <property type="protein sequence ID" value="KAI5653584.1"/>
    <property type="molecule type" value="Genomic_DNA"/>
</dbReference>
<organism evidence="1 2">
    <name type="scientific">Catharanthus roseus</name>
    <name type="common">Madagascar periwinkle</name>
    <name type="synonym">Vinca rosea</name>
    <dbReference type="NCBI Taxonomy" id="4058"/>
    <lineage>
        <taxon>Eukaryota</taxon>
        <taxon>Viridiplantae</taxon>
        <taxon>Streptophyta</taxon>
        <taxon>Embryophyta</taxon>
        <taxon>Tracheophyta</taxon>
        <taxon>Spermatophyta</taxon>
        <taxon>Magnoliopsida</taxon>
        <taxon>eudicotyledons</taxon>
        <taxon>Gunneridae</taxon>
        <taxon>Pentapetalae</taxon>
        <taxon>asterids</taxon>
        <taxon>lamiids</taxon>
        <taxon>Gentianales</taxon>
        <taxon>Apocynaceae</taxon>
        <taxon>Rauvolfioideae</taxon>
        <taxon>Vinceae</taxon>
        <taxon>Catharanthinae</taxon>
        <taxon>Catharanthus</taxon>
    </lineage>
</organism>
<keyword evidence="2" id="KW-1185">Reference proteome</keyword>
<reference evidence="2" key="1">
    <citation type="journal article" date="2023" name="Nat. Plants">
        <title>Single-cell RNA sequencing provides a high-resolution roadmap for understanding the multicellular compartmentation of specialized metabolism.</title>
        <authorList>
            <person name="Sun S."/>
            <person name="Shen X."/>
            <person name="Li Y."/>
            <person name="Li Y."/>
            <person name="Wang S."/>
            <person name="Li R."/>
            <person name="Zhang H."/>
            <person name="Shen G."/>
            <person name="Guo B."/>
            <person name="Wei J."/>
            <person name="Xu J."/>
            <person name="St-Pierre B."/>
            <person name="Chen S."/>
            <person name="Sun C."/>
        </authorList>
    </citation>
    <scope>NUCLEOTIDE SEQUENCE [LARGE SCALE GENOMIC DNA]</scope>
</reference>
<evidence type="ECO:0000313" key="1">
    <source>
        <dbReference type="EMBL" id="KAI5653584.1"/>
    </source>
</evidence>
<evidence type="ECO:0000313" key="2">
    <source>
        <dbReference type="Proteomes" id="UP001060085"/>
    </source>
</evidence>